<sequence>MAPFMHLNASKDGTVKKECFSPVKNRNKLQNACDIIMPPNKESTPVSCAKKKFYRTKVLGVNHTCYINYQPDNVRLFATLLRFGYTSISKTVLCENIKKDYSQRLIFPSVREDNYQ</sequence>
<name>A0A3M7PCU1_BRAPC</name>
<keyword evidence="2" id="KW-1185">Reference proteome</keyword>
<dbReference type="EMBL" id="REGN01012108">
    <property type="protein sequence ID" value="RMZ96537.1"/>
    <property type="molecule type" value="Genomic_DNA"/>
</dbReference>
<reference evidence="1 2" key="1">
    <citation type="journal article" date="2018" name="Sci. Rep.">
        <title>Genomic signatures of local adaptation to the degree of environmental predictability in rotifers.</title>
        <authorList>
            <person name="Franch-Gras L."/>
            <person name="Hahn C."/>
            <person name="Garcia-Roger E.M."/>
            <person name="Carmona M.J."/>
            <person name="Serra M."/>
            <person name="Gomez A."/>
        </authorList>
    </citation>
    <scope>NUCLEOTIDE SEQUENCE [LARGE SCALE GENOMIC DNA]</scope>
    <source>
        <strain evidence="1">HYR1</strain>
    </source>
</reference>
<organism evidence="1 2">
    <name type="scientific">Brachionus plicatilis</name>
    <name type="common">Marine rotifer</name>
    <name type="synonym">Brachionus muelleri</name>
    <dbReference type="NCBI Taxonomy" id="10195"/>
    <lineage>
        <taxon>Eukaryota</taxon>
        <taxon>Metazoa</taxon>
        <taxon>Spiralia</taxon>
        <taxon>Gnathifera</taxon>
        <taxon>Rotifera</taxon>
        <taxon>Eurotatoria</taxon>
        <taxon>Monogononta</taxon>
        <taxon>Pseudotrocha</taxon>
        <taxon>Ploima</taxon>
        <taxon>Brachionidae</taxon>
        <taxon>Brachionus</taxon>
    </lineage>
</organism>
<comment type="caution">
    <text evidence="1">The sequence shown here is derived from an EMBL/GenBank/DDBJ whole genome shotgun (WGS) entry which is preliminary data.</text>
</comment>
<dbReference type="Proteomes" id="UP000276133">
    <property type="component" value="Unassembled WGS sequence"/>
</dbReference>
<dbReference type="AlphaFoldDB" id="A0A3M7PCU1"/>
<evidence type="ECO:0000313" key="2">
    <source>
        <dbReference type="Proteomes" id="UP000276133"/>
    </source>
</evidence>
<evidence type="ECO:0000313" key="1">
    <source>
        <dbReference type="EMBL" id="RMZ96537.1"/>
    </source>
</evidence>
<proteinExistence type="predicted"/>
<protein>
    <submittedName>
        <fullName evidence="1">Uncharacterized protein</fullName>
    </submittedName>
</protein>
<accession>A0A3M7PCU1</accession>
<gene>
    <name evidence="1" type="ORF">BpHYR1_044453</name>
</gene>